<comment type="similarity">
    <text evidence="1">Belongs to the glycosyltransferase group 1 family. Glycosyltransferase 4 subfamily.</text>
</comment>
<evidence type="ECO:0000313" key="6">
    <source>
        <dbReference type="EMBL" id="MDI6447846.1"/>
    </source>
</evidence>
<dbReference type="SUPFAM" id="SSF53756">
    <property type="entry name" value="UDP-Glycosyltransferase/glycogen phosphorylase"/>
    <property type="match status" value="1"/>
</dbReference>
<reference evidence="6" key="1">
    <citation type="submission" date="2023-05" db="EMBL/GenBank/DDBJ databases">
        <title>Anaerotaeda fermentans gen. nov., sp. nov., a novel anaerobic planctomycete of the new family within the order Sedimentisphaerales isolated from Taman Peninsula, Russia.</title>
        <authorList>
            <person name="Khomyakova M.A."/>
            <person name="Merkel A.Y."/>
            <person name="Slobodkin A.I."/>
        </authorList>
    </citation>
    <scope>NUCLEOTIDE SEQUENCE</scope>
    <source>
        <strain evidence="6">M17dextr</strain>
    </source>
</reference>
<protein>
    <submittedName>
        <fullName evidence="6">Glycosyltransferase family 4 protein</fullName>
        <ecNumber evidence="6">2.4.-.-</ecNumber>
    </submittedName>
</protein>
<dbReference type="Proteomes" id="UP001431776">
    <property type="component" value="Unassembled WGS sequence"/>
</dbReference>
<evidence type="ECO:0000256" key="2">
    <source>
        <dbReference type="ARBA" id="ARBA00022676"/>
    </source>
</evidence>
<dbReference type="EC" id="2.4.-.-" evidence="6"/>
<evidence type="ECO:0000256" key="3">
    <source>
        <dbReference type="ARBA" id="ARBA00022679"/>
    </source>
</evidence>
<dbReference type="InterPro" id="IPR001296">
    <property type="entry name" value="Glyco_trans_1"/>
</dbReference>
<dbReference type="Pfam" id="PF13439">
    <property type="entry name" value="Glyco_transf_4"/>
    <property type="match status" value="1"/>
</dbReference>
<name>A0AAW6TQA0_9BACT</name>
<feature type="domain" description="Glycosyl transferase family 1" evidence="4">
    <location>
        <begin position="189"/>
        <end position="350"/>
    </location>
</feature>
<evidence type="ECO:0000259" key="5">
    <source>
        <dbReference type="Pfam" id="PF13439"/>
    </source>
</evidence>
<evidence type="ECO:0000313" key="7">
    <source>
        <dbReference type="Proteomes" id="UP001431776"/>
    </source>
</evidence>
<evidence type="ECO:0000259" key="4">
    <source>
        <dbReference type="Pfam" id="PF00534"/>
    </source>
</evidence>
<dbReference type="AlphaFoldDB" id="A0AAW6TQA0"/>
<evidence type="ECO:0000256" key="1">
    <source>
        <dbReference type="ARBA" id="ARBA00009481"/>
    </source>
</evidence>
<dbReference type="CDD" id="cd03801">
    <property type="entry name" value="GT4_PimA-like"/>
    <property type="match status" value="1"/>
</dbReference>
<organism evidence="6 7">
    <name type="scientific">Anaerobaca lacustris</name>
    <dbReference type="NCBI Taxonomy" id="3044600"/>
    <lineage>
        <taxon>Bacteria</taxon>
        <taxon>Pseudomonadati</taxon>
        <taxon>Planctomycetota</taxon>
        <taxon>Phycisphaerae</taxon>
        <taxon>Sedimentisphaerales</taxon>
        <taxon>Anaerobacaceae</taxon>
        <taxon>Anaerobaca</taxon>
    </lineage>
</organism>
<dbReference type="PANTHER" id="PTHR12526">
    <property type="entry name" value="GLYCOSYLTRANSFERASE"/>
    <property type="match status" value="1"/>
</dbReference>
<dbReference type="GO" id="GO:0016757">
    <property type="term" value="F:glycosyltransferase activity"/>
    <property type="evidence" value="ECO:0007669"/>
    <property type="project" value="UniProtKB-KW"/>
</dbReference>
<dbReference type="PANTHER" id="PTHR12526:SF640">
    <property type="entry name" value="COLANIC ACID BIOSYNTHESIS GLYCOSYLTRANSFERASE WCAL-RELATED"/>
    <property type="match status" value="1"/>
</dbReference>
<feature type="domain" description="Glycosyltransferase subfamily 4-like N-terminal" evidence="5">
    <location>
        <begin position="18"/>
        <end position="166"/>
    </location>
</feature>
<dbReference type="InterPro" id="IPR028098">
    <property type="entry name" value="Glyco_trans_4-like_N"/>
</dbReference>
<dbReference type="Gene3D" id="3.40.50.2000">
    <property type="entry name" value="Glycogen Phosphorylase B"/>
    <property type="match status" value="2"/>
</dbReference>
<comment type="caution">
    <text evidence="6">The sequence shown here is derived from an EMBL/GenBank/DDBJ whole genome shotgun (WGS) entry which is preliminary data.</text>
</comment>
<dbReference type="EMBL" id="JASCXX010000002">
    <property type="protein sequence ID" value="MDI6447846.1"/>
    <property type="molecule type" value="Genomic_DNA"/>
</dbReference>
<gene>
    <name evidence="6" type="ORF">QJ522_02225</name>
</gene>
<keyword evidence="3 6" id="KW-0808">Transferase</keyword>
<dbReference type="RefSeq" id="WP_349243258.1">
    <property type="nucleotide sequence ID" value="NZ_JASCXX010000002.1"/>
</dbReference>
<accession>A0AAW6TQA0</accession>
<keyword evidence="2 6" id="KW-0328">Glycosyltransferase</keyword>
<dbReference type="Pfam" id="PF00534">
    <property type="entry name" value="Glycos_transf_1"/>
    <property type="match status" value="1"/>
</dbReference>
<proteinExistence type="inferred from homology"/>
<sequence>MRLAFVTSFPDDPAAPAGGVEAVSVNLVEALAGAGDLDIDVVTTHRRHRCARVEQWNGVRVHRLPWAGGSMLRNAVGPGRRQMQSYLRDLKPDVIHAHDTYGLMVQGMSIPRVFTIHGFIHGDTLVSGERLTRLRSWIWQRVETAGWADQPHIISISPYVRERLRGIATGVIHDVDNPIAERFFNVCRAERQLTIFSAALVAPRKNTLALVDAVAKLTAGGIDCELRLAGSLGDETYVRQVRQRIQQGGLEPRVSLLGKIGTEQVLRELATASVFALVSLEENSPMGIEEAMAAGVPVVTSNRCGMPYMVRDGESGFLVDPHDPHDIARRLRQLLGDDALRHAMGAKGREIALDRFHPARVAARTRHVYEQALTALH</sequence>
<keyword evidence="7" id="KW-1185">Reference proteome</keyword>